<dbReference type="NCBIfam" id="TIGR01766">
    <property type="entry name" value="IS200/IS605 family accessory protein TnpB-like domain"/>
    <property type="match status" value="1"/>
</dbReference>
<feature type="domain" description="Cas12f1-like TNB" evidence="9">
    <location>
        <begin position="298"/>
        <end position="363"/>
    </location>
</feature>
<sequence>MSSPKGIRNYKFRIHPNKEQERKLTNWLATCRIIYNSALADRKNYYERNSKGLTRIAQQETLKADKAKRPQVKKVHSQVAQEVLFRVERAYNNFFRRVQAGEKPGYPRYKGPGQYKSLTFTQFGDGLGASFQNDKLKLSKIGLVKIDLHREIYGKAKTCTIKHEQSGKWYAIITVEEYPVLYSPNWQSIGLDVGIKEFAVLSNGEKIANPKHLQKSERKLKTLQRSLARKKKGSKNRARVRLKLAKQHEKVRNQRKDFHHQLSNQLVWKYGKIIVEDLQITNMVKNHSLAKSISDAGWGEFISMLTYKAESAGRVLEKVPPHGTTQECSRCGNIVKKSLSVRIHACPHCGLVLDRDHNAAINIVHKTKAS</sequence>
<dbReference type="EMBL" id="FOOX01000016">
    <property type="protein sequence ID" value="SFH08533.1"/>
    <property type="molecule type" value="Genomic_DNA"/>
</dbReference>
<reference evidence="12" key="1">
    <citation type="submission" date="2016-10" db="EMBL/GenBank/DDBJ databases">
        <authorList>
            <person name="Varghese N."/>
            <person name="Submissions S."/>
        </authorList>
    </citation>
    <scope>NUCLEOTIDE SEQUENCE [LARGE SCALE GENOMIC DNA]</scope>
    <source>
        <strain evidence="12">DSM 17038</strain>
    </source>
</reference>
<proteinExistence type="inferred from homology"/>
<feature type="domain" description="Transposase putative helix-turn-helix" evidence="10">
    <location>
        <begin position="8"/>
        <end position="51"/>
    </location>
</feature>
<dbReference type="NCBIfam" id="NF040570">
    <property type="entry name" value="guided_TnpB"/>
    <property type="match status" value="1"/>
</dbReference>
<dbReference type="STRING" id="341036.SAMN05660649_03781"/>
<dbReference type="OrthoDB" id="1551477at2"/>
<dbReference type="Pfam" id="PF07282">
    <property type="entry name" value="Cas12f1-like_TNB"/>
    <property type="match status" value="1"/>
</dbReference>
<evidence type="ECO:0000256" key="2">
    <source>
        <dbReference type="ARBA" id="ARBA00011044"/>
    </source>
</evidence>
<keyword evidence="12" id="KW-1185">Reference proteome</keyword>
<dbReference type="InterPro" id="IPR051399">
    <property type="entry name" value="RNA-guided_DNA_endo/Transpos"/>
</dbReference>
<evidence type="ECO:0000256" key="6">
    <source>
        <dbReference type="ARBA" id="ARBA00023125"/>
    </source>
</evidence>
<keyword evidence="4" id="KW-0479">Metal-binding</keyword>
<evidence type="ECO:0000256" key="3">
    <source>
        <dbReference type="ARBA" id="ARBA00022578"/>
    </source>
</evidence>
<keyword evidence="5" id="KW-0862">Zinc</keyword>
<gene>
    <name evidence="11" type="ORF">SAMN05660649_03781</name>
</gene>
<evidence type="ECO:0000313" key="11">
    <source>
        <dbReference type="EMBL" id="SFH08533.1"/>
    </source>
</evidence>
<name>A0A1I2X4R3_9FIRM</name>
<protein>
    <submittedName>
        <fullName evidence="11">Transposase, IS605 OrfB family, central region</fullName>
    </submittedName>
</protein>
<dbReference type="InterPro" id="IPR021027">
    <property type="entry name" value="Transposase_put_HTH"/>
</dbReference>
<evidence type="ECO:0000313" key="12">
    <source>
        <dbReference type="Proteomes" id="UP000199337"/>
    </source>
</evidence>
<keyword evidence="7" id="KW-0233">DNA recombination</keyword>
<evidence type="ECO:0000259" key="10">
    <source>
        <dbReference type="Pfam" id="PF12323"/>
    </source>
</evidence>
<organism evidence="11 12">
    <name type="scientific">Desulfotruncus arcticus DSM 17038</name>
    <dbReference type="NCBI Taxonomy" id="1121424"/>
    <lineage>
        <taxon>Bacteria</taxon>
        <taxon>Bacillati</taxon>
        <taxon>Bacillota</taxon>
        <taxon>Clostridia</taxon>
        <taxon>Eubacteriales</taxon>
        <taxon>Desulfallaceae</taxon>
        <taxon>Desulfotruncus</taxon>
    </lineage>
</organism>
<feature type="domain" description="Probable transposase IS891/IS1136/IS1341" evidence="8">
    <location>
        <begin position="187"/>
        <end position="286"/>
    </location>
</feature>
<dbReference type="InterPro" id="IPR001959">
    <property type="entry name" value="Transposase"/>
</dbReference>
<dbReference type="Pfam" id="PF01385">
    <property type="entry name" value="OrfB_IS605"/>
    <property type="match status" value="1"/>
</dbReference>
<comment type="similarity">
    <text evidence="2">In the N-terminal section; belongs to the transposase 2 family.</text>
</comment>
<evidence type="ECO:0000259" key="8">
    <source>
        <dbReference type="Pfam" id="PF01385"/>
    </source>
</evidence>
<evidence type="ECO:0000259" key="9">
    <source>
        <dbReference type="Pfam" id="PF07282"/>
    </source>
</evidence>
<dbReference type="Pfam" id="PF12323">
    <property type="entry name" value="HTH_OrfB_IS605"/>
    <property type="match status" value="1"/>
</dbReference>
<keyword evidence="3" id="KW-0815">Transposition</keyword>
<evidence type="ECO:0000256" key="4">
    <source>
        <dbReference type="ARBA" id="ARBA00022723"/>
    </source>
</evidence>
<evidence type="ECO:0000256" key="5">
    <source>
        <dbReference type="ARBA" id="ARBA00022833"/>
    </source>
</evidence>
<dbReference type="Proteomes" id="UP000199337">
    <property type="component" value="Unassembled WGS sequence"/>
</dbReference>
<evidence type="ECO:0000256" key="7">
    <source>
        <dbReference type="ARBA" id="ARBA00023172"/>
    </source>
</evidence>
<dbReference type="PANTHER" id="PTHR30405">
    <property type="entry name" value="TRANSPOSASE"/>
    <property type="match status" value="1"/>
</dbReference>
<accession>A0A1I2X4R3</accession>
<dbReference type="InterPro" id="IPR010095">
    <property type="entry name" value="Cas12f1-like_TNB"/>
</dbReference>
<keyword evidence="6" id="KW-0238">DNA-binding</keyword>
<dbReference type="GO" id="GO:0032196">
    <property type="term" value="P:transposition"/>
    <property type="evidence" value="ECO:0007669"/>
    <property type="project" value="UniProtKB-KW"/>
</dbReference>
<dbReference type="RefSeq" id="WP_092473251.1">
    <property type="nucleotide sequence ID" value="NZ_FOOX01000016.1"/>
</dbReference>
<dbReference type="GO" id="GO:0003677">
    <property type="term" value="F:DNA binding"/>
    <property type="evidence" value="ECO:0007669"/>
    <property type="project" value="UniProtKB-KW"/>
</dbReference>
<evidence type="ECO:0000256" key="1">
    <source>
        <dbReference type="ARBA" id="ARBA00008761"/>
    </source>
</evidence>
<dbReference type="GO" id="GO:0046872">
    <property type="term" value="F:metal ion binding"/>
    <property type="evidence" value="ECO:0007669"/>
    <property type="project" value="UniProtKB-KW"/>
</dbReference>
<dbReference type="GO" id="GO:0006310">
    <property type="term" value="P:DNA recombination"/>
    <property type="evidence" value="ECO:0007669"/>
    <property type="project" value="UniProtKB-KW"/>
</dbReference>
<dbReference type="AlphaFoldDB" id="A0A1I2X4R3"/>
<dbReference type="PANTHER" id="PTHR30405:SF25">
    <property type="entry name" value="RNA-GUIDED DNA ENDONUCLEASE INSQ-RELATED"/>
    <property type="match status" value="1"/>
</dbReference>
<comment type="similarity">
    <text evidence="1">In the C-terminal section; belongs to the transposase 35 family.</text>
</comment>